<dbReference type="HAMAP" id="MF_00020">
    <property type="entry name" value="Acetate_kinase"/>
    <property type="match status" value="1"/>
</dbReference>
<dbReference type="EMBL" id="NPEV01000002">
    <property type="protein sequence ID" value="RAI29726.1"/>
    <property type="molecule type" value="Genomic_DNA"/>
</dbReference>
<dbReference type="PANTHER" id="PTHR21060:SF21">
    <property type="entry name" value="ACETATE KINASE"/>
    <property type="match status" value="1"/>
</dbReference>
<dbReference type="Proteomes" id="UP000249299">
    <property type="component" value="Unassembled WGS sequence"/>
</dbReference>
<keyword evidence="8 9" id="KW-0460">Magnesium</keyword>
<comment type="pathway">
    <text evidence="9">Metabolic intermediate biosynthesis; acetyl-CoA biosynthesis; acetyl-CoA from acetate: step 1/2.</text>
</comment>
<dbReference type="RefSeq" id="WP_111432515.1">
    <property type="nucleotide sequence ID" value="NZ_JACIGG010000006.1"/>
</dbReference>
<evidence type="ECO:0000313" key="12">
    <source>
        <dbReference type="EMBL" id="RAI29726.1"/>
    </source>
</evidence>
<comment type="function">
    <text evidence="9">Catalyzes the formation of acetyl phosphate from acetate and ATP. Can also catalyze the reverse reaction.</text>
</comment>
<dbReference type="PIRSF" id="PIRSF000722">
    <property type="entry name" value="Acetate_prop_kin"/>
    <property type="match status" value="1"/>
</dbReference>
<dbReference type="GO" id="GO:0008776">
    <property type="term" value="F:acetate kinase activity"/>
    <property type="evidence" value="ECO:0007669"/>
    <property type="project" value="UniProtKB-UniRule"/>
</dbReference>
<evidence type="ECO:0000256" key="3">
    <source>
        <dbReference type="ARBA" id="ARBA00022679"/>
    </source>
</evidence>
<feature type="binding site" evidence="9">
    <location>
        <begin position="338"/>
        <end position="342"/>
    </location>
    <ligand>
        <name>ATP</name>
        <dbReference type="ChEBI" id="CHEBI:30616"/>
    </ligand>
</feature>
<dbReference type="UniPathway" id="UPA00340">
    <property type="reaction ID" value="UER00458"/>
</dbReference>
<dbReference type="PRINTS" id="PR00471">
    <property type="entry name" value="ACETATEKNASE"/>
</dbReference>
<dbReference type="InterPro" id="IPR004372">
    <property type="entry name" value="Ac/propionate_kinase"/>
</dbReference>
<dbReference type="InterPro" id="IPR000890">
    <property type="entry name" value="Aliphatic_acid_kin_short-chain"/>
</dbReference>
<feature type="region of interest" description="Disordered" evidence="11">
    <location>
        <begin position="418"/>
        <end position="438"/>
    </location>
</feature>
<dbReference type="PANTHER" id="PTHR21060">
    <property type="entry name" value="ACETATE KINASE"/>
    <property type="match status" value="1"/>
</dbReference>
<keyword evidence="2 9" id="KW-0963">Cytoplasm</keyword>
<feature type="binding site" evidence="9">
    <location>
        <position position="23"/>
    </location>
    <ligand>
        <name>ATP</name>
        <dbReference type="ChEBI" id="CHEBI:30616"/>
    </ligand>
</feature>
<dbReference type="InterPro" id="IPR043129">
    <property type="entry name" value="ATPase_NBD"/>
</dbReference>
<evidence type="ECO:0000256" key="1">
    <source>
        <dbReference type="ARBA" id="ARBA00008748"/>
    </source>
</evidence>
<evidence type="ECO:0000256" key="9">
    <source>
        <dbReference type="HAMAP-Rule" id="MF_00020"/>
    </source>
</evidence>
<feature type="site" description="Transition state stabilizer" evidence="9">
    <location>
        <position position="191"/>
    </location>
</feature>
<name>A0A327JVW1_9HYPH</name>
<dbReference type="AlphaFoldDB" id="A0A327JVW1"/>
<dbReference type="GO" id="GO:0005829">
    <property type="term" value="C:cytosol"/>
    <property type="evidence" value="ECO:0007669"/>
    <property type="project" value="TreeGrafter"/>
</dbReference>
<feature type="compositionally biased region" description="Basic and acidic residues" evidence="11">
    <location>
        <begin position="422"/>
        <end position="438"/>
    </location>
</feature>
<keyword evidence="5 9" id="KW-0547">Nucleotide-binding</keyword>
<comment type="subunit">
    <text evidence="9">Homodimer.</text>
</comment>
<protein>
    <recommendedName>
        <fullName evidence="9">Acetate kinase</fullName>
        <ecNumber evidence="9">2.7.2.1</ecNumber>
    </recommendedName>
    <alternativeName>
        <fullName evidence="9">Acetokinase</fullName>
    </alternativeName>
</protein>
<dbReference type="GO" id="GO:0000287">
    <property type="term" value="F:magnesium ion binding"/>
    <property type="evidence" value="ECO:0007669"/>
    <property type="project" value="UniProtKB-UniRule"/>
</dbReference>
<dbReference type="PROSITE" id="PS01075">
    <property type="entry name" value="ACETATE_KINASE_1"/>
    <property type="match status" value="1"/>
</dbReference>
<evidence type="ECO:0000256" key="2">
    <source>
        <dbReference type="ARBA" id="ARBA00022490"/>
    </source>
</evidence>
<dbReference type="EC" id="2.7.2.1" evidence="9"/>
<feature type="binding site" evidence="9">
    <location>
        <begin position="293"/>
        <end position="295"/>
    </location>
    <ligand>
        <name>ATP</name>
        <dbReference type="ChEBI" id="CHEBI:30616"/>
    </ligand>
</feature>
<feature type="site" description="Transition state stabilizer" evidence="9">
    <location>
        <position position="251"/>
    </location>
</feature>
<dbReference type="GO" id="GO:0006083">
    <property type="term" value="P:acetate metabolic process"/>
    <property type="evidence" value="ECO:0007669"/>
    <property type="project" value="TreeGrafter"/>
</dbReference>
<dbReference type="OrthoDB" id="9802453at2"/>
<keyword evidence="4 9" id="KW-0479">Metal-binding</keyword>
<gene>
    <name evidence="9" type="primary">ackA</name>
    <name evidence="12" type="ORF">CH339_01525</name>
</gene>
<evidence type="ECO:0000256" key="8">
    <source>
        <dbReference type="ARBA" id="ARBA00022842"/>
    </source>
</evidence>
<feature type="binding site" evidence="9">
    <location>
        <position position="16"/>
    </location>
    <ligand>
        <name>Mg(2+)</name>
        <dbReference type="ChEBI" id="CHEBI:18420"/>
    </ligand>
</feature>
<evidence type="ECO:0000256" key="10">
    <source>
        <dbReference type="RuleBase" id="RU003835"/>
    </source>
</evidence>
<keyword evidence="6 9" id="KW-0418">Kinase</keyword>
<dbReference type="InterPro" id="IPR023865">
    <property type="entry name" value="Aliphatic_acid_kinase_CS"/>
</dbReference>
<feature type="active site" description="Proton donor/acceptor" evidence="9">
    <location>
        <position position="160"/>
    </location>
</feature>
<evidence type="ECO:0000256" key="7">
    <source>
        <dbReference type="ARBA" id="ARBA00022840"/>
    </source>
</evidence>
<dbReference type="PROSITE" id="PS01076">
    <property type="entry name" value="ACETATE_KINASE_2"/>
    <property type="match status" value="1"/>
</dbReference>
<comment type="similarity">
    <text evidence="1 9 10">Belongs to the acetokinase family.</text>
</comment>
<feature type="binding site" evidence="9">
    <location>
        <position position="388"/>
    </location>
    <ligand>
        <name>Mg(2+)</name>
        <dbReference type="ChEBI" id="CHEBI:18420"/>
    </ligand>
</feature>
<evidence type="ECO:0000256" key="6">
    <source>
        <dbReference type="ARBA" id="ARBA00022777"/>
    </source>
</evidence>
<dbReference type="GO" id="GO:0005524">
    <property type="term" value="F:ATP binding"/>
    <property type="evidence" value="ECO:0007669"/>
    <property type="project" value="UniProtKB-KW"/>
</dbReference>
<comment type="subcellular location">
    <subcellularLocation>
        <location evidence="9">Cytoplasm</location>
    </subcellularLocation>
</comment>
<keyword evidence="7 9" id="KW-0067">ATP-binding</keyword>
<evidence type="ECO:0000256" key="4">
    <source>
        <dbReference type="ARBA" id="ARBA00022723"/>
    </source>
</evidence>
<accession>A0A327JVW1</accession>
<feature type="binding site" evidence="9">
    <location>
        <begin position="218"/>
        <end position="222"/>
    </location>
    <ligand>
        <name>ATP</name>
        <dbReference type="ChEBI" id="CHEBI:30616"/>
    </ligand>
</feature>
<comment type="caution">
    <text evidence="12">The sequence shown here is derived from an EMBL/GenBank/DDBJ whole genome shotgun (WGS) entry which is preliminary data.</text>
</comment>
<organism evidence="12 13">
    <name type="scientific">Rhodobium orientis</name>
    <dbReference type="NCBI Taxonomy" id="34017"/>
    <lineage>
        <taxon>Bacteria</taxon>
        <taxon>Pseudomonadati</taxon>
        <taxon>Pseudomonadota</taxon>
        <taxon>Alphaproteobacteria</taxon>
        <taxon>Hyphomicrobiales</taxon>
        <taxon>Rhodobiaceae</taxon>
        <taxon>Rhodobium</taxon>
    </lineage>
</organism>
<dbReference type="Gene3D" id="3.30.420.40">
    <property type="match status" value="2"/>
</dbReference>
<dbReference type="SUPFAM" id="SSF53067">
    <property type="entry name" value="Actin-like ATPase domain"/>
    <property type="match status" value="2"/>
</dbReference>
<evidence type="ECO:0000313" key="13">
    <source>
        <dbReference type="Proteomes" id="UP000249299"/>
    </source>
</evidence>
<dbReference type="Pfam" id="PF00871">
    <property type="entry name" value="Acetate_kinase"/>
    <property type="match status" value="1"/>
</dbReference>
<reference evidence="12 13" key="1">
    <citation type="submission" date="2017-07" db="EMBL/GenBank/DDBJ databases">
        <title>Draft Genome Sequences of Select Purple Nonsulfur Bacteria.</title>
        <authorList>
            <person name="Lasarre B."/>
            <person name="Mckinlay J.B."/>
        </authorList>
    </citation>
    <scope>NUCLEOTIDE SEQUENCE [LARGE SCALE GENOMIC DNA]</scope>
    <source>
        <strain evidence="12 13">DSM 11290</strain>
    </source>
</reference>
<dbReference type="NCBIfam" id="TIGR00016">
    <property type="entry name" value="ackA"/>
    <property type="match status" value="1"/>
</dbReference>
<keyword evidence="3 9" id="KW-0808">Transferase</keyword>
<comment type="cofactor">
    <cofactor evidence="9">
        <name>Mg(2+)</name>
        <dbReference type="ChEBI" id="CHEBI:18420"/>
    </cofactor>
    <cofactor evidence="9">
        <name>Mn(2+)</name>
        <dbReference type="ChEBI" id="CHEBI:29035"/>
    </cofactor>
    <text evidence="9">Mg(2+). Can also accept Mn(2+).</text>
</comment>
<sequence>MNVHANLSGGALLVLNSGSSSVKFSVFRVDPEGREITPLFAGQLTGIGTDARLSAKTAAREPIADESWAERDTGSVPVLLPHLISWIERHLPQDLPLMAAGHRVVHGGANLHRPARITDDVLAELETLIPLAPLHQPQNVAAIKVLAESRGDLPQVACFDTAFHHAQPLNSTTYAIPRHLTEAGIRRYGFHGLSYEYVARQLLATHPDLVRGRVVVAHLGNGSSLCAIKDGTSIDTTMGFSVLEGVPMGTRSGGIDPGILIYLMRKFDMDVNDLERLLYHQSGLLGVSGVSNDMRVLLGSSDPHCAEAVDLFCLRVAKEVCTLACSMGGIDALVFTAGIGEHSAEVRAGVCAHLNWLGIDLDAARNADAEALISSDTSLPVHVIATDEEFMIARHTVDLLTTHNAACRGSVARIRGSTCGPDGERRNPDRQRDIEPRR</sequence>
<evidence type="ECO:0000256" key="11">
    <source>
        <dbReference type="SAM" id="MobiDB-lite"/>
    </source>
</evidence>
<keyword evidence="13" id="KW-1185">Reference proteome</keyword>
<evidence type="ECO:0000256" key="5">
    <source>
        <dbReference type="ARBA" id="ARBA00022741"/>
    </source>
</evidence>
<feature type="binding site" evidence="9">
    <location>
        <position position="103"/>
    </location>
    <ligand>
        <name>substrate</name>
    </ligand>
</feature>
<proteinExistence type="inferred from homology"/>
<comment type="catalytic activity">
    <reaction evidence="9">
        <text>acetate + ATP = acetyl phosphate + ADP</text>
        <dbReference type="Rhea" id="RHEA:11352"/>
        <dbReference type="ChEBI" id="CHEBI:22191"/>
        <dbReference type="ChEBI" id="CHEBI:30089"/>
        <dbReference type="ChEBI" id="CHEBI:30616"/>
        <dbReference type="ChEBI" id="CHEBI:456216"/>
        <dbReference type="EC" id="2.7.2.1"/>
    </reaction>
</comment>
<dbReference type="GO" id="GO:0006085">
    <property type="term" value="P:acetyl-CoA biosynthetic process"/>
    <property type="evidence" value="ECO:0007669"/>
    <property type="project" value="UniProtKB-UniRule"/>
</dbReference>